<keyword evidence="2 7" id="KW-0813">Transport</keyword>
<dbReference type="InterPro" id="IPR008969">
    <property type="entry name" value="CarboxyPept-like_regulatory"/>
</dbReference>
<comment type="subcellular location">
    <subcellularLocation>
        <location evidence="1 7">Cell outer membrane</location>
        <topology evidence="1 7">Multi-pass membrane protein</topology>
    </subcellularLocation>
</comment>
<dbReference type="InterPro" id="IPR012910">
    <property type="entry name" value="Plug_dom"/>
</dbReference>
<dbReference type="EMBL" id="BAABIQ010000003">
    <property type="protein sequence ID" value="GAA4780640.1"/>
    <property type="molecule type" value="Genomic_DNA"/>
</dbReference>
<reference evidence="10" key="1">
    <citation type="journal article" date="2019" name="Int. J. Syst. Evol. Microbiol.">
        <title>The Global Catalogue of Microorganisms (GCM) 10K type strain sequencing project: providing services to taxonomists for standard genome sequencing and annotation.</title>
        <authorList>
            <consortium name="The Broad Institute Genomics Platform"/>
            <consortium name="The Broad Institute Genome Sequencing Center for Infectious Disease"/>
            <person name="Wu L."/>
            <person name="Ma J."/>
        </authorList>
    </citation>
    <scope>NUCLEOTIDE SEQUENCE [LARGE SCALE GENOMIC DNA]</scope>
    <source>
        <strain evidence="10">JCM 18200</strain>
    </source>
</reference>
<keyword evidence="5 7" id="KW-0472">Membrane</keyword>
<protein>
    <submittedName>
        <fullName evidence="9">TonB-dependent receptor</fullName>
    </submittedName>
</protein>
<dbReference type="Gene3D" id="2.40.170.20">
    <property type="entry name" value="TonB-dependent receptor, beta-barrel domain"/>
    <property type="match status" value="1"/>
</dbReference>
<dbReference type="NCBIfam" id="TIGR04056">
    <property type="entry name" value="OMP_RagA_SusC"/>
    <property type="match status" value="1"/>
</dbReference>
<dbReference type="Pfam" id="PF07715">
    <property type="entry name" value="Plug"/>
    <property type="match status" value="1"/>
</dbReference>
<dbReference type="InterPro" id="IPR023997">
    <property type="entry name" value="TonB-dep_OMP_SusC/RagA_CS"/>
</dbReference>
<dbReference type="Pfam" id="PF13715">
    <property type="entry name" value="CarbopepD_reg_2"/>
    <property type="match status" value="1"/>
</dbReference>
<evidence type="ECO:0000256" key="7">
    <source>
        <dbReference type="PROSITE-ProRule" id="PRU01360"/>
    </source>
</evidence>
<comment type="similarity">
    <text evidence="7">Belongs to the TonB-dependent receptor family.</text>
</comment>
<evidence type="ECO:0000259" key="8">
    <source>
        <dbReference type="Pfam" id="PF07715"/>
    </source>
</evidence>
<dbReference type="InterPro" id="IPR023996">
    <property type="entry name" value="TonB-dep_OMP_SusC/RagA"/>
</dbReference>
<dbReference type="InterPro" id="IPR039426">
    <property type="entry name" value="TonB-dep_rcpt-like"/>
</dbReference>
<dbReference type="NCBIfam" id="TIGR04057">
    <property type="entry name" value="SusC_RagA_signa"/>
    <property type="match status" value="1"/>
</dbReference>
<comment type="caution">
    <text evidence="9">The sequence shown here is derived from an EMBL/GenBank/DDBJ whole genome shotgun (WGS) entry which is preliminary data.</text>
</comment>
<feature type="domain" description="TonB-dependent receptor plug" evidence="8">
    <location>
        <begin position="108"/>
        <end position="215"/>
    </location>
</feature>
<keyword evidence="3 7" id="KW-1134">Transmembrane beta strand</keyword>
<dbReference type="Proteomes" id="UP001501411">
    <property type="component" value="Unassembled WGS sequence"/>
</dbReference>
<evidence type="ECO:0000313" key="10">
    <source>
        <dbReference type="Proteomes" id="UP001501411"/>
    </source>
</evidence>
<keyword evidence="10" id="KW-1185">Reference proteome</keyword>
<proteinExistence type="inferred from homology"/>
<dbReference type="SUPFAM" id="SSF56935">
    <property type="entry name" value="Porins"/>
    <property type="match status" value="1"/>
</dbReference>
<evidence type="ECO:0000256" key="3">
    <source>
        <dbReference type="ARBA" id="ARBA00022452"/>
    </source>
</evidence>
<keyword evidence="6 7" id="KW-0998">Cell outer membrane</keyword>
<evidence type="ECO:0000256" key="5">
    <source>
        <dbReference type="ARBA" id="ARBA00023136"/>
    </source>
</evidence>
<dbReference type="InterPro" id="IPR036942">
    <property type="entry name" value="Beta-barrel_TonB_sf"/>
</dbReference>
<evidence type="ECO:0000256" key="4">
    <source>
        <dbReference type="ARBA" id="ARBA00022692"/>
    </source>
</evidence>
<dbReference type="Gene3D" id="2.60.40.1120">
    <property type="entry name" value="Carboxypeptidase-like, regulatory domain"/>
    <property type="match status" value="1"/>
</dbReference>
<dbReference type="InterPro" id="IPR037066">
    <property type="entry name" value="Plug_dom_sf"/>
</dbReference>
<evidence type="ECO:0000313" key="9">
    <source>
        <dbReference type="EMBL" id="GAA4780640.1"/>
    </source>
</evidence>
<name>A0ABP9AG45_9SPHI</name>
<keyword evidence="9" id="KW-0675">Receptor</keyword>
<keyword evidence="4 7" id="KW-0812">Transmembrane</keyword>
<dbReference type="SUPFAM" id="SSF49464">
    <property type="entry name" value="Carboxypeptidase regulatory domain-like"/>
    <property type="match status" value="1"/>
</dbReference>
<dbReference type="Gene3D" id="2.170.130.10">
    <property type="entry name" value="TonB-dependent receptor, plug domain"/>
    <property type="match status" value="1"/>
</dbReference>
<evidence type="ECO:0000256" key="2">
    <source>
        <dbReference type="ARBA" id="ARBA00022448"/>
    </source>
</evidence>
<dbReference type="PROSITE" id="PS52016">
    <property type="entry name" value="TONB_DEPENDENT_REC_3"/>
    <property type="match status" value="1"/>
</dbReference>
<evidence type="ECO:0000256" key="6">
    <source>
        <dbReference type="ARBA" id="ARBA00023237"/>
    </source>
</evidence>
<organism evidence="9 10">
    <name type="scientific">Olivibacter ginsenosidimutans</name>
    <dbReference type="NCBI Taxonomy" id="1176537"/>
    <lineage>
        <taxon>Bacteria</taxon>
        <taxon>Pseudomonadati</taxon>
        <taxon>Bacteroidota</taxon>
        <taxon>Sphingobacteriia</taxon>
        <taxon>Sphingobacteriales</taxon>
        <taxon>Sphingobacteriaceae</taxon>
        <taxon>Olivibacter</taxon>
    </lineage>
</organism>
<accession>A0ABP9AG45</accession>
<sequence>MLLSSLSVFSQETTGVLKGKVSDQSGPLSEASIMISGTSIGVKTDAKGNYSLRAAPGVYTIIASYVGYERSVHPNIKITAGGVQELDILLNGSVQLKEVEVAYGKQRKRDVTGSIAEVSATALQDMPVGQFAQQLQGKVAGVQISQSSGQPGRGMAFRIRGAASLFSGNQPLFVIDGMPITGSINNINPSEIETFTVLKDASATALYGSRAANGVILITTKHAKSGESSITFNGSYGVQKIPMNKVPRMMTAREFAQFMKDRYEDQVKYENFTGTLDPVYQHPEQYGDGTNWFDVLTRTAPTQNYDLSIISGGEKSSSAVMAGYQEQQGVIINNGTRLFSLRLNQELRLGERNQLRMGFNVAPSYRIDHNNRLSTDGVGGLFQKAIEASPITPPVNPDGSLPLNVNTPGMVTDLNPYAQFTQIKDDYKTTRILGNAFLDYDFIEGLTLHTNLGIDKGAETRNYFVPSTAIMSGIASGTSSSVDNYSWTAEANLQYTKTFFNDHHIEALIGYSVQKFDQESNTLTGINFPSDDVEWLSAATEISGGSSNATQYSLLSAIARLNYNYKGKYLLSGAVRRDGSSRFGINEKYGYFPSISAGWVISDERFMERFGAIDLLKLRMSYGITGNNDFANYVHIATLGQYDYVLNGGLVPGNTIGNLGNSDLRWERNKQFDIGLDLTVLNNRIAFTYDYYHKITDGMIQDRPLPQASGFSNIKYNIGVFEFWGHEFGVNTTNLTGGQLEWTSSFNISFDRNLIKSLVSPGFIRRNNTVTSDYFRNQEGHHLGEFYGFVYEGLYQDEADLANSAHYVSGNNYSAVGTLKMRDISGPDGVPDGVVDDNYDRTFIGDPTPDFLFGFTNNFRYKKFDLSISIAGSVGGKLLNAVKWAYLTNMDGSRNLIAAASDHWRSEENPGSGIYPRTLSNTTAIGRSVNTQWVENGSYLTVKNISLGYTVPLKNKLLLKNLRVYASVQQAFVITGYSGMSPEINLNSLDATNGIGVDENAYPIPRTFAIGINTSFK</sequence>
<gene>
    <name evidence="9" type="ORF">GCM10023231_04720</name>
</gene>
<evidence type="ECO:0000256" key="1">
    <source>
        <dbReference type="ARBA" id="ARBA00004571"/>
    </source>
</evidence>